<dbReference type="AlphaFoldDB" id="A0A9Y2IDM7"/>
<dbReference type="KEGG" id="acab:QRX50_34655"/>
<reference evidence="1 2" key="1">
    <citation type="submission" date="2023-06" db="EMBL/GenBank/DDBJ databases">
        <authorList>
            <person name="Oyuntsetseg B."/>
            <person name="Kim S.B."/>
        </authorList>
    </citation>
    <scope>NUCLEOTIDE SEQUENCE [LARGE SCALE GENOMIC DNA]</scope>
    <source>
        <strain evidence="1 2">2-15</strain>
    </source>
</reference>
<sequence length="63" mass="7002">MTEYVGPRRWWSSDRLLGWDDFDLRGQAARLGLPAGWLLDRAERHSGEGAPRCADCQGISGGQ</sequence>
<name>A0A9Y2IDM7_9PSEU</name>
<organism evidence="1 2">
    <name type="scientific">Amycolatopsis carbonis</name>
    <dbReference type="NCBI Taxonomy" id="715471"/>
    <lineage>
        <taxon>Bacteria</taxon>
        <taxon>Bacillati</taxon>
        <taxon>Actinomycetota</taxon>
        <taxon>Actinomycetes</taxon>
        <taxon>Pseudonocardiales</taxon>
        <taxon>Pseudonocardiaceae</taxon>
        <taxon>Amycolatopsis</taxon>
    </lineage>
</organism>
<gene>
    <name evidence="1" type="ORF">QRX50_34655</name>
</gene>
<dbReference type="RefSeq" id="WP_285967326.1">
    <property type="nucleotide sequence ID" value="NZ_CP127294.1"/>
</dbReference>
<dbReference type="Proteomes" id="UP001236014">
    <property type="component" value="Chromosome"/>
</dbReference>
<evidence type="ECO:0000313" key="2">
    <source>
        <dbReference type="Proteomes" id="UP001236014"/>
    </source>
</evidence>
<keyword evidence="2" id="KW-1185">Reference proteome</keyword>
<evidence type="ECO:0000313" key="1">
    <source>
        <dbReference type="EMBL" id="WIX76578.1"/>
    </source>
</evidence>
<dbReference type="EMBL" id="CP127294">
    <property type="protein sequence ID" value="WIX76578.1"/>
    <property type="molecule type" value="Genomic_DNA"/>
</dbReference>
<proteinExistence type="predicted"/>
<accession>A0A9Y2IDM7</accession>
<protein>
    <submittedName>
        <fullName evidence="1">Uncharacterized protein</fullName>
    </submittedName>
</protein>